<dbReference type="STRING" id="1890364.A0A2P6MRF2"/>
<dbReference type="Gene3D" id="3.40.50.11500">
    <property type="match status" value="1"/>
</dbReference>
<dbReference type="OrthoDB" id="418495at2759"/>
<comment type="caution">
    <text evidence="4">The sequence shown here is derived from an EMBL/GenBank/DDBJ whole genome shotgun (WGS) entry which is preliminary data.</text>
</comment>
<dbReference type="GO" id="GO:0032483">
    <property type="term" value="P:regulation of Rab protein signal transduction"/>
    <property type="evidence" value="ECO:0007669"/>
    <property type="project" value="TreeGrafter"/>
</dbReference>
<evidence type="ECO:0000313" key="4">
    <source>
        <dbReference type="EMBL" id="PRP74272.1"/>
    </source>
</evidence>
<reference evidence="4 5" key="1">
    <citation type="journal article" date="2018" name="Genome Biol. Evol.">
        <title>Multiple Roots of Fruiting Body Formation in Amoebozoa.</title>
        <authorList>
            <person name="Hillmann F."/>
            <person name="Forbes G."/>
            <person name="Novohradska S."/>
            <person name="Ferling I."/>
            <person name="Riege K."/>
            <person name="Groth M."/>
            <person name="Westermann M."/>
            <person name="Marz M."/>
            <person name="Spaller T."/>
            <person name="Winckler T."/>
            <person name="Schaap P."/>
            <person name="Glockner G."/>
        </authorList>
    </citation>
    <scope>NUCLEOTIDE SEQUENCE [LARGE SCALE GENOMIC DNA]</scope>
    <source>
        <strain evidence="4 5">Jena</strain>
    </source>
</reference>
<feature type="region of interest" description="Disordered" evidence="1">
    <location>
        <begin position="1"/>
        <end position="87"/>
    </location>
</feature>
<dbReference type="InterPro" id="IPR051696">
    <property type="entry name" value="DENN_Domain_GEFs"/>
</dbReference>
<dbReference type="InParanoid" id="A0A2P6MRF2"/>
<feature type="compositionally biased region" description="Low complexity" evidence="1">
    <location>
        <begin position="53"/>
        <end position="72"/>
    </location>
</feature>
<dbReference type="Proteomes" id="UP000241769">
    <property type="component" value="Unassembled WGS sequence"/>
</dbReference>
<feature type="domain" description="UDENN" evidence="3">
    <location>
        <begin position="293"/>
        <end position="807"/>
    </location>
</feature>
<dbReference type="SMART" id="SM00799">
    <property type="entry name" value="DENN"/>
    <property type="match status" value="1"/>
</dbReference>
<evidence type="ECO:0000256" key="1">
    <source>
        <dbReference type="SAM" id="MobiDB-lite"/>
    </source>
</evidence>
<dbReference type="InterPro" id="IPR037516">
    <property type="entry name" value="Tripartite_DENN"/>
</dbReference>
<keyword evidence="5" id="KW-1185">Reference proteome</keyword>
<accession>A0A2P6MRF2</accession>
<name>A0A2P6MRF2_9EUKA</name>
<dbReference type="Pfam" id="PF02141">
    <property type="entry name" value="DENN"/>
    <property type="match status" value="1"/>
</dbReference>
<dbReference type="Pfam" id="PF04784">
    <property type="entry name" value="DUF547"/>
    <property type="match status" value="1"/>
</dbReference>
<feature type="compositionally biased region" description="Polar residues" evidence="1">
    <location>
        <begin position="32"/>
        <end position="45"/>
    </location>
</feature>
<feature type="compositionally biased region" description="Polar residues" evidence="1">
    <location>
        <begin position="192"/>
        <end position="202"/>
    </location>
</feature>
<dbReference type="InterPro" id="IPR001194">
    <property type="entry name" value="cDENN_dom"/>
</dbReference>
<feature type="compositionally biased region" description="Polar residues" evidence="1">
    <location>
        <begin position="75"/>
        <end position="87"/>
    </location>
</feature>
<dbReference type="InterPro" id="IPR043153">
    <property type="entry name" value="DENN_C"/>
</dbReference>
<dbReference type="PROSITE" id="PS50003">
    <property type="entry name" value="PH_DOMAIN"/>
    <property type="match status" value="1"/>
</dbReference>
<dbReference type="InterPro" id="IPR006869">
    <property type="entry name" value="DUF547"/>
</dbReference>
<feature type="domain" description="PH" evidence="2">
    <location>
        <begin position="1173"/>
        <end position="1291"/>
    </location>
</feature>
<proteinExistence type="predicted"/>
<dbReference type="GO" id="GO:0031410">
    <property type="term" value="C:cytoplasmic vesicle"/>
    <property type="evidence" value="ECO:0007669"/>
    <property type="project" value="TreeGrafter"/>
</dbReference>
<evidence type="ECO:0000313" key="5">
    <source>
        <dbReference type="Proteomes" id="UP000241769"/>
    </source>
</evidence>
<feature type="compositionally biased region" description="Polar residues" evidence="1">
    <location>
        <begin position="1"/>
        <end position="23"/>
    </location>
</feature>
<feature type="region of interest" description="Disordered" evidence="1">
    <location>
        <begin position="151"/>
        <end position="247"/>
    </location>
</feature>
<sequence>MQGPSHSSTEGIGNLRTDTTRPTSAELLVFSPATNDPLISTSPSRWDTHPTEIRSILGSHSSHGSHIAAGHRTPQLESPGQQHKFTPISSEIEQYTERDHVTEERESPVPFVRLRGMSAGGFQRRVSQDEEPGTLLGEIWIRDSYDEKSQIKQKAAEPIPQPSPRDSIRLSASPFPSSSHSPQKYTPLELSDFSQGSETQKPPASPYGAKSASNKMISPSPLLSKTARSLSEAHSSPQAPASPSVGKTIRDALNKSGFTSFVRKMNSAPSLPLPPDEYSGAFHRFAIVGIDAEILEERVRRALTNRFSAVKPGQTFQFSLTANETSIQHIVPPIEEKNSVLAVLPQFCFPKGLMGSGHVREEGGKDGRLRGTAQQMSYEKQEVVTRGFVLTNIEGRHFPSYALVWNQFVDIKIPKRVSDGEMEEETAEKKIEGWWDITVKVQSAMCLVSRWPYFNVLKECLLQIFREAEEDYIKTGHYSFESMIATLLQLPAPRHPIDFSWGVSFSKSSPLNFSMRYLFLSLDVDSVIQLFTAILCERQVRDSPVTLAHPLQILFVSSSYTLLTLAAQTIISLIYPFLWHHVYVPVLPPSLVDYIQAPTPFIMGIHRELLPNSMELMSEVDVVDLDLGKIRWGNIGRPIQLPADEIHQLCETLRPLIHPEIFHMDHDGPSSGKKNDPFDVDSPQQKSIRIAFFSTLISLMSGYLSFYLYNPSIESNIILSPKSPLSPLSPINRLTRSESLPSRRESVPSVPDSTFSRKAASPAIFRKNEFMCCQPEEKKLFLEAFMDTQAWMQFEKNRNGLFDATMDHKKAGNELHAYLLSKFSPVTDVFLAPRIIDRPKGRVSSINLLGLLKESTGGGAVIPRTMRGFHLIHFNLETANRPLVSYEALTNELNLFISGLSEKEKTENAAESTRSNVYHYTIALVNLKIFKIFAALQEIEKILEKTPDFPLEDRLIEYLHNSMEELENNPTWLNKTRHSLLTIGPCIRNRIREYGDSRPAVLIRRESMRFNLSRDKLQEDLAVDLKVVEAIDESKNEDMADFLLRMAFPCAQGTIFSPKMHKRTQSNAPETSIATSAVNVPRKPITYEEFITYCTENSWPYPKETIKSFFNLLSKKENKNSPPTINCQAIAQAFRNIKQRKPQLLTSANLHDESEVILMMIPATCVIKGNTPKNGTSGQLFLTNTRLIYLSKKFWQQQPAVLSPTAIVHHFRTDKHIVNTRRENNDHIAVIHLSEIAMVDKYQVVEHTPLPGLPCVRLVLKNSDKMTEFIYMITDVEDRDHWYRNLNEVTMVYRMSHDLGDSTIINDVMLHVLLTEVVLISTKKNVKTFLTHRRSLNWLHIKHTLERNALNAECTTIVEQASGWEFSEKLLMSIIEVFFSVMTGDDQVYLDLKAVESSKDYARYLEQVALLRTFDLSSLKTRDECLSFFINIYNALVIHAYLLVGFASNKWDWRFISRSAWYQIGSLPYTIDFIQHGILRGNNPNPWINKTGECMFSWDDPRFAKLPPMVGNDQRVMFILCTHHGSSPFIRIVRPDTIDQTLSNATKEYLTTYVKVSSTARQITLPKLFKWYKADFDGRVLEWVSPFLTTSAEFKSLMSESEERKRRTLKIVFQFDWTPSPKPFRQFL</sequence>
<dbReference type="EMBL" id="MDYQ01000479">
    <property type="protein sequence ID" value="PRP74272.1"/>
    <property type="molecule type" value="Genomic_DNA"/>
</dbReference>
<dbReference type="PROSITE" id="PS50211">
    <property type="entry name" value="DENN"/>
    <property type="match status" value="1"/>
</dbReference>
<feature type="compositionally biased region" description="Polar residues" evidence="1">
    <location>
        <begin position="211"/>
        <end position="229"/>
    </location>
</feature>
<dbReference type="Gene3D" id="3.30.450.200">
    <property type="match status" value="1"/>
</dbReference>
<dbReference type="InterPro" id="IPR001849">
    <property type="entry name" value="PH_domain"/>
</dbReference>
<evidence type="ECO:0000259" key="2">
    <source>
        <dbReference type="PROSITE" id="PS50003"/>
    </source>
</evidence>
<protein>
    <submittedName>
        <fullName evidence="4">Putative SET-binding factor</fullName>
    </submittedName>
</protein>
<feature type="compositionally biased region" description="Low complexity" evidence="1">
    <location>
        <begin position="232"/>
        <end position="244"/>
    </location>
</feature>
<feature type="compositionally biased region" description="Low complexity" evidence="1">
    <location>
        <begin position="169"/>
        <end position="182"/>
    </location>
</feature>
<evidence type="ECO:0000259" key="3">
    <source>
        <dbReference type="PROSITE" id="PS50211"/>
    </source>
</evidence>
<gene>
    <name evidence="4" type="ORF">PROFUN_12019</name>
</gene>
<dbReference type="PANTHER" id="PTHR12296">
    <property type="entry name" value="DENN DOMAIN-CONTAINING PROTEIN 4"/>
    <property type="match status" value="1"/>
</dbReference>
<organism evidence="4 5">
    <name type="scientific">Planoprotostelium fungivorum</name>
    <dbReference type="NCBI Taxonomy" id="1890364"/>
    <lineage>
        <taxon>Eukaryota</taxon>
        <taxon>Amoebozoa</taxon>
        <taxon>Evosea</taxon>
        <taxon>Variosea</taxon>
        <taxon>Cavosteliida</taxon>
        <taxon>Cavosteliaceae</taxon>
        <taxon>Planoprotostelium</taxon>
    </lineage>
</organism>
<dbReference type="PANTHER" id="PTHR12296:SF21">
    <property type="entry name" value="DENN DOMAIN-CONTAINING PROTEIN 3"/>
    <property type="match status" value="1"/>
</dbReference>